<evidence type="ECO:0000313" key="2">
    <source>
        <dbReference type="EMBL" id="ORW32765.1"/>
    </source>
</evidence>
<name>A0ABX3VRD1_9MYCO</name>
<proteinExistence type="predicted"/>
<dbReference type="EMBL" id="LQPK01000006">
    <property type="protein sequence ID" value="ORW32765.1"/>
    <property type="molecule type" value="Genomic_DNA"/>
</dbReference>
<accession>A0ABX3VRD1</accession>
<protein>
    <recommendedName>
        <fullName evidence="1">N-terminal domain-containing protein</fullName>
    </recommendedName>
</protein>
<evidence type="ECO:0000259" key="1">
    <source>
        <dbReference type="Pfam" id="PF08401"/>
    </source>
</evidence>
<gene>
    <name evidence="2" type="ORF">AWB91_09775</name>
</gene>
<keyword evidence="3" id="KW-1185">Reference proteome</keyword>
<dbReference type="Proteomes" id="UP000193801">
    <property type="component" value="Unassembled WGS sequence"/>
</dbReference>
<evidence type="ECO:0000313" key="3">
    <source>
        <dbReference type="Proteomes" id="UP000193801"/>
    </source>
</evidence>
<dbReference type="InterPro" id="IPR013610">
    <property type="entry name" value="ArdC_N"/>
</dbReference>
<feature type="domain" description="N-terminal" evidence="1">
    <location>
        <begin position="14"/>
        <end position="91"/>
    </location>
</feature>
<dbReference type="Pfam" id="PF08401">
    <property type="entry name" value="ArdcN"/>
    <property type="match status" value="1"/>
</dbReference>
<sequence>MEALNAPGALGNTYTRYYNYSFLNQVRLLMQGVAEPVATYHRWLQLGRQVRKGSNAKVVLAPMMVSRWAKDGDGNMVLGDDGKPRKRQILVGFRDSRSVFGYSDTDGEELPPVELPGWDVGTALTVLRIDRVAFDMINGNAQGFSFEDGEGRHVAINPTATYAAKTLLHELAHLMLGHCEQGDHRHRGVAEFEAEAAAYLVAKELELIVWDPAESRAYIQGWLAGAEVTEDNITRVFAAANKILAAGRAQQAVEELGSLRVVA</sequence>
<comment type="caution">
    <text evidence="2">The sequence shown here is derived from an EMBL/GenBank/DDBJ whole genome shotgun (WGS) entry which is preliminary data.</text>
</comment>
<reference evidence="2 3" key="1">
    <citation type="journal article" date="2015" name="Emerg. Microbes Infect.">
        <title>Characterization of 17 strains belonging to the Mycobacterium simiae complex and description of Mycobacterium paraense sp. nov.</title>
        <authorList>
            <person name="Fusco da Costa A.R."/>
            <person name="Fedrizzi T."/>
            <person name="Lopes M.L."/>
            <person name="Pecorari M."/>
            <person name="Oliveira da Costa W.L."/>
            <person name="Giacobazzi E."/>
            <person name="da Costa Bahia J.R."/>
            <person name="De Sanctis V."/>
            <person name="Batista Lima K.V."/>
            <person name="Bertorelli R."/>
            <person name="Grottola A."/>
            <person name="Fabio A."/>
            <person name="Mariottini A."/>
            <person name="Ferretti P."/>
            <person name="Di Leva F."/>
            <person name="Fregni Serpini G."/>
            <person name="Tagliazucchi S."/>
            <person name="Rumpianesi F."/>
            <person name="Jousson O."/>
            <person name="Segata N."/>
            <person name="Tortoli E."/>
        </authorList>
    </citation>
    <scope>NUCLEOTIDE SEQUENCE [LARGE SCALE GENOMIC DNA]</scope>
    <source>
        <strain evidence="2 3">FI-07156</strain>
    </source>
</reference>
<organism evidence="2 3">
    <name type="scientific">Mycobacterium paraense</name>
    <dbReference type="NCBI Taxonomy" id="767916"/>
    <lineage>
        <taxon>Bacteria</taxon>
        <taxon>Bacillati</taxon>
        <taxon>Actinomycetota</taxon>
        <taxon>Actinomycetes</taxon>
        <taxon>Mycobacteriales</taxon>
        <taxon>Mycobacteriaceae</taxon>
        <taxon>Mycobacterium</taxon>
        <taxon>Mycobacterium simiae complex</taxon>
    </lineage>
</organism>